<evidence type="ECO:0000259" key="3">
    <source>
        <dbReference type="SMART" id="SM00642"/>
    </source>
</evidence>
<reference evidence="5" key="1">
    <citation type="journal article" date="2015" name="Genome Announc.">
        <title>Genome sequence of the AIDS-associated pathogen Penicillium marneffei (ATCC18224) and its near taxonomic relative Talaromyces stipitatus (ATCC10500).</title>
        <authorList>
            <person name="Nierman W.C."/>
            <person name="Fedorova-Abrams N.D."/>
            <person name="Andrianopoulos A."/>
        </authorList>
    </citation>
    <scope>NUCLEOTIDE SEQUENCE [LARGE SCALE GENOMIC DNA]</scope>
    <source>
        <strain evidence="5">ATCC 10500 / CBS 375.48 / QM 6759 / NRRL 1006</strain>
    </source>
</reference>
<dbReference type="GeneID" id="8100463"/>
<dbReference type="eggNOG" id="KOG0471">
    <property type="taxonomic scope" value="Eukaryota"/>
</dbReference>
<dbReference type="GO" id="GO:0000025">
    <property type="term" value="P:maltose catabolic process"/>
    <property type="evidence" value="ECO:0007669"/>
    <property type="project" value="TreeGrafter"/>
</dbReference>
<keyword evidence="4" id="KW-0326">Glycosidase</keyword>
<dbReference type="Gene3D" id="3.90.400.10">
    <property type="entry name" value="Oligo-1,6-glucosidase, Domain 2"/>
    <property type="match status" value="1"/>
</dbReference>
<feature type="domain" description="Glycosyl hydrolase family 13 catalytic" evidence="3">
    <location>
        <begin position="23"/>
        <end position="425"/>
    </location>
</feature>
<dbReference type="InterPro" id="IPR017853">
    <property type="entry name" value="GH"/>
</dbReference>
<dbReference type="EC" id="3.2.1.10" evidence="4"/>
<keyword evidence="5" id="KW-1185">Reference proteome</keyword>
<gene>
    <name evidence="4" type="ORF">TSTA_106040</name>
</gene>
<dbReference type="SUPFAM" id="SSF51445">
    <property type="entry name" value="(Trans)glycosidases"/>
    <property type="match status" value="1"/>
</dbReference>
<dbReference type="EMBL" id="EQ962658">
    <property type="protein sequence ID" value="EED14395.1"/>
    <property type="molecule type" value="Genomic_DNA"/>
</dbReference>
<sequence length="613" mass="70504">MGLSTVVSKPNQRTWWKDAVIYQIWPASFKDSNADGLGDIQGIIDSLDHICSLGVDAIWLSPIFESPQVDLGYDISNYESIHEPYGTISDVETLIRECHNRGLRVLFDLVINHTSNQHAWFKESRSSNSNDKRDWYIWRPAKYEDGQRRPPNNWQSFFGGSAWAWDDTRQEYYLHLFAENQPDVNWNCQELRTAIYQSAIVFWLDKGIDGFRIDAMGVWSKDQSFPDAPETDPSAPFNHQPQTLEILHEINTILSRYGDIMTVGEFGSLDDTSIALKYVGARENRVGMGFQFESACIGYSLSSFDVKPFTLVDFKKPFAKWQQFITGTDGWTTMFLENHDVARSVSRFASDHPNFRVAAAKMLAMMHVTATGTLFLYQGQEIGMTNIPAHWPIEEYKDISTQRYWSSMTTTTTTSGSETNQISGRRKLAMANILKVARDHSRTPVQWNNSAHAGFTTSPNGPWMRVNDNYVDINVSQQNRDMDSVLCYWRKLIALRREYIDLFAHGAFRYVNEGNSEIMSYVKTFDKQSALVVLNFTAMERVYEVPENFRTMHLLETNYSDMRESILQPFECRLYDSIKMTILPHEPTNAYELDSPEHSSDSYCTTFTMIYVA</sequence>
<name>B8MPF6_TALSN</name>
<dbReference type="Gene3D" id="3.20.20.80">
    <property type="entry name" value="Glycosidases"/>
    <property type="match status" value="1"/>
</dbReference>
<dbReference type="GO" id="GO:0004575">
    <property type="term" value="F:sucrose alpha-glucosidase activity"/>
    <property type="evidence" value="ECO:0007669"/>
    <property type="project" value="TreeGrafter"/>
</dbReference>
<dbReference type="Proteomes" id="UP000001745">
    <property type="component" value="Unassembled WGS sequence"/>
</dbReference>
<accession>B8MPF6</accession>
<dbReference type="OMA" id="LMYEWRD"/>
<dbReference type="InterPro" id="IPR013780">
    <property type="entry name" value="Glyco_hydro_b"/>
</dbReference>
<evidence type="ECO:0000256" key="2">
    <source>
        <dbReference type="ARBA" id="ARBA00026248"/>
    </source>
</evidence>
<dbReference type="GO" id="GO:0004574">
    <property type="term" value="F:oligo-1,6-glucosidase activity"/>
    <property type="evidence" value="ECO:0007669"/>
    <property type="project" value="UniProtKB-EC"/>
</dbReference>
<evidence type="ECO:0000313" key="5">
    <source>
        <dbReference type="Proteomes" id="UP000001745"/>
    </source>
</evidence>
<organism evidence="4 5">
    <name type="scientific">Talaromyces stipitatus (strain ATCC 10500 / CBS 375.48 / QM 6759 / NRRL 1006)</name>
    <name type="common">Penicillium stipitatum</name>
    <dbReference type="NCBI Taxonomy" id="441959"/>
    <lineage>
        <taxon>Eukaryota</taxon>
        <taxon>Fungi</taxon>
        <taxon>Dikarya</taxon>
        <taxon>Ascomycota</taxon>
        <taxon>Pezizomycotina</taxon>
        <taxon>Eurotiomycetes</taxon>
        <taxon>Eurotiomycetidae</taxon>
        <taxon>Eurotiales</taxon>
        <taxon>Trichocomaceae</taxon>
        <taxon>Talaromyces</taxon>
        <taxon>Talaromyces sect. Talaromyces</taxon>
    </lineage>
</organism>
<dbReference type="SUPFAM" id="SSF51011">
    <property type="entry name" value="Glycosyl hydrolase domain"/>
    <property type="match status" value="1"/>
</dbReference>
<dbReference type="InterPro" id="IPR045857">
    <property type="entry name" value="O16G_dom_2"/>
</dbReference>
<dbReference type="InParanoid" id="B8MPF6"/>
<comment type="similarity">
    <text evidence="1">Belongs to the glycosyl hydrolase 13 family.</text>
</comment>
<keyword evidence="2" id="KW-0462">Maltose metabolism</keyword>
<evidence type="ECO:0000256" key="1">
    <source>
        <dbReference type="ARBA" id="ARBA00008061"/>
    </source>
</evidence>
<dbReference type="PANTHER" id="PTHR10357:SF179">
    <property type="entry name" value="NEUTRAL AND BASIC AMINO ACID TRANSPORT PROTEIN RBAT"/>
    <property type="match status" value="1"/>
</dbReference>
<dbReference type="FunFam" id="3.20.20.80:FF:000087">
    <property type="entry name" value="Oligo-1,6-glucosidase IMA1"/>
    <property type="match status" value="1"/>
</dbReference>
<dbReference type="PANTHER" id="PTHR10357">
    <property type="entry name" value="ALPHA-AMYLASE FAMILY MEMBER"/>
    <property type="match status" value="1"/>
</dbReference>
<keyword evidence="4" id="KW-0378">Hydrolase</keyword>
<dbReference type="VEuPathDB" id="FungiDB:TSTA_106040"/>
<dbReference type="PhylomeDB" id="B8MPF6"/>
<dbReference type="GO" id="GO:0005987">
    <property type="term" value="P:sucrose catabolic process"/>
    <property type="evidence" value="ECO:0007669"/>
    <property type="project" value="TreeGrafter"/>
</dbReference>
<evidence type="ECO:0000313" key="4">
    <source>
        <dbReference type="EMBL" id="EED14395.1"/>
    </source>
</evidence>
<dbReference type="STRING" id="441959.B8MPF6"/>
<dbReference type="GO" id="GO:0033934">
    <property type="term" value="F:glucan 1,4-alpha-maltotriohydrolase activity"/>
    <property type="evidence" value="ECO:0007669"/>
    <property type="project" value="TreeGrafter"/>
</dbReference>
<dbReference type="InterPro" id="IPR006047">
    <property type="entry name" value="GH13_cat_dom"/>
</dbReference>
<dbReference type="AlphaFoldDB" id="B8MPF6"/>
<dbReference type="GO" id="GO:0004556">
    <property type="term" value="F:alpha-amylase activity"/>
    <property type="evidence" value="ECO:0007669"/>
    <property type="project" value="TreeGrafter"/>
</dbReference>
<dbReference type="SMR" id="B8MPF6"/>
<dbReference type="CDD" id="cd11333">
    <property type="entry name" value="AmyAc_SI_OligoGlu_DGase"/>
    <property type="match status" value="1"/>
</dbReference>
<dbReference type="SMART" id="SM00642">
    <property type="entry name" value="Aamy"/>
    <property type="match status" value="1"/>
</dbReference>
<dbReference type="HOGENOM" id="CLU_006462_2_3_1"/>
<protein>
    <submittedName>
        <fullName evidence="4">Isoamylase, putative</fullName>
        <ecNumber evidence="4">3.2.1.10</ecNumber>
    </submittedName>
</protein>
<dbReference type="Pfam" id="PF00128">
    <property type="entry name" value="Alpha-amylase"/>
    <property type="match status" value="1"/>
</dbReference>
<dbReference type="OrthoDB" id="1740265at2759"/>
<dbReference type="Gene3D" id="2.60.40.1180">
    <property type="entry name" value="Golgi alpha-mannosidase II"/>
    <property type="match status" value="1"/>
</dbReference>
<dbReference type="RefSeq" id="XP_002486633.1">
    <property type="nucleotide sequence ID" value="XM_002486588.1"/>
</dbReference>
<dbReference type="FunFam" id="3.90.400.10:FF:000004">
    <property type="entry name" value="Oligo-1,6-glucosidase"/>
    <property type="match status" value="1"/>
</dbReference>
<proteinExistence type="inferred from homology"/>